<name>A0AAD6EZA0_9POAL</name>
<dbReference type="PANTHER" id="PTHR34223:SF51">
    <property type="entry name" value="OS06G0556300 PROTEIN"/>
    <property type="match status" value="1"/>
</dbReference>
<feature type="domain" description="F-box" evidence="1">
    <location>
        <begin position="13"/>
        <end position="50"/>
    </location>
</feature>
<dbReference type="PANTHER" id="PTHR34223">
    <property type="entry name" value="OS11G0201299 PROTEIN"/>
    <property type="match status" value="1"/>
</dbReference>
<dbReference type="SUPFAM" id="SSF81383">
    <property type="entry name" value="F-box domain"/>
    <property type="match status" value="1"/>
</dbReference>
<sequence>MDHQHEEDEVDRLSELPEPLILHIISYVPTKYGIRTSVLSRRFRNLWTASSSLELHRSHFPTGYSFIKATNDCFRRHDPLVPLLRLCLKAYSSLTKRISLPFKSSSDWISRASLIGLCDLSLHIHTDTFERLFPFILSLPSLESLEIHCFDIDNIRNYSFKPLVPPTFLLKNIKKLHLIAKVSCSDLTLFMTQQTRLEYLYFEPVLQSTIELSSQTLKVLKIISSGLEPVSVNLSFPRLEFLELKMQVTILLQDFHGEMPLLRWAVVKLSNAIVGGVPAIGGMLRSIANVKELTLHTGYPLPSDIPPFHMLTEPGKELPEFPNLRSIKLSTCFHEEGIQDLICLLQHAPVLETLKLDHVDMEFDLIKYRRKRKNDGSLIPISEMWKSRLPYVLPYDNEHAYFTDLHTGNTKIELIKLLCQGQSSKKQKL</sequence>
<dbReference type="CDD" id="cd22160">
    <property type="entry name" value="F-box_AtFBL13-like"/>
    <property type="match status" value="1"/>
</dbReference>
<evidence type="ECO:0000259" key="1">
    <source>
        <dbReference type="Pfam" id="PF00646"/>
    </source>
</evidence>
<reference evidence="2 3" key="1">
    <citation type="journal article" date="2022" name="Cell">
        <title>Repeat-based holocentromeres influence genome architecture and karyotype evolution.</title>
        <authorList>
            <person name="Hofstatter P.G."/>
            <person name="Thangavel G."/>
            <person name="Lux T."/>
            <person name="Neumann P."/>
            <person name="Vondrak T."/>
            <person name="Novak P."/>
            <person name="Zhang M."/>
            <person name="Costa L."/>
            <person name="Castellani M."/>
            <person name="Scott A."/>
            <person name="Toegelov H."/>
            <person name="Fuchs J."/>
            <person name="Mata-Sucre Y."/>
            <person name="Dias Y."/>
            <person name="Vanzela A.L.L."/>
            <person name="Huettel B."/>
            <person name="Almeida C.C.S."/>
            <person name="Simkova H."/>
            <person name="Souza G."/>
            <person name="Pedrosa-Harand A."/>
            <person name="Macas J."/>
            <person name="Mayer K.F.X."/>
            <person name="Houben A."/>
            <person name="Marques A."/>
        </authorList>
    </citation>
    <scope>NUCLEOTIDE SEQUENCE [LARGE SCALE GENOMIC DNA]</scope>
    <source>
        <strain evidence="2">RhyTen1mFocal</strain>
    </source>
</reference>
<dbReference type="AlphaFoldDB" id="A0AAD6EZA0"/>
<proteinExistence type="predicted"/>
<dbReference type="EMBL" id="JAMRDG010000001">
    <property type="protein sequence ID" value="KAJ3706495.1"/>
    <property type="molecule type" value="Genomic_DNA"/>
</dbReference>
<dbReference type="Pfam" id="PF00646">
    <property type="entry name" value="F-box"/>
    <property type="match status" value="1"/>
</dbReference>
<dbReference type="SUPFAM" id="SSF52047">
    <property type="entry name" value="RNI-like"/>
    <property type="match status" value="1"/>
</dbReference>
<dbReference type="InterPro" id="IPR036047">
    <property type="entry name" value="F-box-like_dom_sf"/>
</dbReference>
<accession>A0AAD6EZA0</accession>
<dbReference type="InterPro" id="IPR053197">
    <property type="entry name" value="F-box_SCFL_complex_component"/>
</dbReference>
<dbReference type="Gene3D" id="3.80.10.10">
    <property type="entry name" value="Ribonuclease Inhibitor"/>
    <property type="match status" value="1"/>
</dbReference>
<gene>
    <name evidence="2" type="ORF">LUZ61_010200</name>
</gene>
<keyword evidence="3" id="KW-1185">Reference proteome</keyword>
<comment type="caution">
    <text evidence="2">The sequence shown here is derived from an EMBL/GenBank/DDBJ whole genome shotgun (WGS) entry which is preliminary data.</text>
</comment>
<evidence type="ECO:0000313" key="2">
    <source>
        <dbReference type="EMBL" id="KAJ3706495.1"/>
    </source>
</evidence>
<organism evidence="2 3">
    <name type="scientific">Rhynchospora tenuis</name>
    <dbReference type="NCBI Taxonomy" id="198213"/>
    <lineage>
        <taxon>Eukaryota</taxon>
        <taxon>Viridiplantae</taxon>
        <taxon>Streptophyta</taxon>
        <taxon>Embryophyta</taxon>
        <taxon>Tracheophyta</taxon>
        <taxon>Spermatophyta</taxon>
        <taxon>Magnoliopsida</taxon>
        <taxon>Liliopsida</taxon>
        <taxon>Poales</taxon>
        <taxon>Cyperaceae</taxon>
        <taxon>Cyperoideae</taxon>
        <taxon>Rhynchosporeae</taxon>
        <taxon>Rhynchospora</taxon>
    </lineage>
</organism>
<dbReference type="InterPro" id="IPR032675">
    <property type="entry name" value="LRR_dom_sf"/>
</dbReference>
<evidence type="ECO:0000313" key="3">
    <source>
        <dbReference type="Proteomes" id="UP001210211"/>
    </source>
</evidence>
<dbReference type="Proteomes" id="UP001210211">
    <property type="component" value="Unassembled WGS sequence"/>
</dbReference>
<dbReference type="Gene3D" id="1.20.1280.50">
    <property type="match status" value="1"/>
</dbReference>
<protein>
    <recommendedName>
        <fullName evidence="1">F-box domain-containing protein</fullName>
    </recommendedName>
</protein>
<dbReference type="InterPro" id="IPR053781">
    <property type="entry name" value="F-box_AtFBL13-like"/>
</dbReference>
<dbReference type="InterPro" id="IPR001810">
    <property type="entry name" value="F-box_dom"/>
</dbReference>